<feature type="region of interest" description="Disordered" evidence="1">
    <location>
        <begin position="147"/>
        <end position="212"/>
    </location>
</feature>
<dbReference type="OrthoDB" id="1898570at2759"/>
<accession>B9SLL2</accession>
<dbReference type="InterPro" id="IPR043017">
    <property type="entry name" value="WIYLD_dom_sf"/>
</dbReference>
<dbReference type="KEGG" id="rcu:8270455"/>
<evidence type="ECO:0000259" key="2">
    <source>
        <dbReference type="Pfam" id="PF10440"/>
    </source>
</evidence>
<name>B9SLL2_RICCO</name>
<protein>
    <recommendedName>
        <fullName evidence="2">WIYLD domain-containing protein</fullName>
    </recommendedName>
</protein>
<feature type="compositionally biased region" description="Polar residues" evidence="1">
    <location>
        <begin position="159"/>
        <end position="170"/>
    </location>
</feature>
<evidence type="ECO:0000256" key="1">
    <source>
        <dbReference type="SAM" id="MobiDB-lite"/>
    </source>
</evidence>
<dbReference type="Gene3D" id="1.10.8.850">
    <property type="entry name" value="Histone-lysine N methyltransferase , C-terminal domain-like"/>
    <property type="match status" value="1"/>
</dbReference>
<dbReference type="EMBL" id="EQ974018">
    <property type="protein sequence ID" value="EEF35512.1"/>
    <property type="molecule type" value="Genomic_DNA"/>
</dbReference>
<gene>
    <name evidence="3" type="ORF">RCOM_0592690</name>
</gene>
<feature type="domain" description="WIYLD" evidence="2">
    <location>
        <begin position="7"/>
        <end position="68"/>
    </location>
</feature>
<dbReference type="STRING" id="3988.B9SLL2"/>
<dbReference type="PANTHER" id="PTHR34271:SF1">
    <property type="entry name" value="NUCLEOLAR HISTONE METHYLTRANSFERASE-RELATED PROTEIN"/>
    <property type="match status" value="1"/>
</dbReference>
<keyword evidence="4" id="KW-1185">Reference proteome</keyword>
<dbReference type="Proteomes" id="UP000008311">
    <property type="component" value="Unassembled WGS sequence"/>
</dbReference>
<dbReference type="Pfam" id="PF10440">
    <property type="entry name" value="WIYLD"/>
    <property type="match status" value="1"/>
</dbReference>
<evidence type="ECO:0000313" key="4">
    <source>
        <dbReference type="Proteomes" id="UP000008311"/>
    </source>
</evidence>
<dbReference type="PANTHER" id="PTHR34271">
    <property type="entry name" value="NUCLEOLAR HISTONE METHYLTRANSFERASE-RELATED PROTEIN"/>
    <property type="match status" value="1"/>
</dbReference>
<proteinExistence type="predicted"/>
<organism evidence="3 4">
    <name type="scientific">Ricinus communis</name>
    <name type="common">Castor bean</name>
    <dbReference type="NCBI Taxonomy" id="3988"/>
    <lineage>
        <taxon>Eukaryota</taxon>
        <taxon>Viridiplantae</taxon>
        <taxon>Streptophyta</taxon>
        <taxon>Embryophyta</taxon>
        <taxon>Tracheophyta</taxon>
        <taxon>Spermatophyta</taxon>
        <taxon>Magnoliopsida</taxon>
        <taxon>eudicotyledons</taxon>
        <taxon>Gunneridae</taxon>
        <taxon>Pentapetalae</taxon>
        <taxon>rosids</taxon>
        <taxon>fabids</taxon>
        <taxon>Malpighiales</taxon>
        <taxon>Euphorbiaceae</taxon>
        <taxon>Acalyphoideae</taxon>
        <taxon>Acalypheae</taxon>
        <taxon>Ricinus</taxon>
    </lineage>
</organism>
<feature type="compositionally biased region" description="Basic and acidic residues" evidence="1">
    <location>
        <begin position="68"/>
        <end position="106"/>
    </location>
</feature>
<dbReference type="OMA" id="LEHHDQQ"/>
<evidence type="ECO:0000313" key="3">
    <source>
        <dbReference type="EMBL" id="EEF35512.1"/>
    </source>
</evidence>
<dbReference type="AlphaFoldDB" id="B9SLL2"/>
<sequence length="212" mass="23474">MPPRRAPKVGLKRIDAALDALRPMGFSPDLIRKTVQSLLKAYGGDEGWPFLEENSYRLVIESILEELEKPEREDDGPKMLENGSSKDEIIEEKAKAQVHYPSDHYKRVQSPSIESPPQKKHAMVVHTPSINTTPGANAVPCSLKGETSQVKLERKLPSSEISAGVSSPQLFSPPPVESRPAQRRKPCYGWLSSDDEEEPDLVNLVSATSRPP</sequence>
<dbReference type="InParanoid" id="B9SLL2"/>
<dbReference type="eggNOG" id="ENOG502S7BK">
    <property type="taxonomic scope" value="Eukaryota"/>
</dbReference>
<reference evidence="4" key="1">
    <citation type="journal article" date="2010" name="Nat. Biotechnol.">
        <title>Draft genome sequence of the oilseed species Ricinus communis.</title>
        <authorList>
            <person name="Chan A.P."/>
            <person name="Crabtree J."/>
            <person name="Zhao Q."/>
            <person name="Lorenzi H."/>
            <person name="Orvis J."/>
            <person name="Puiu D."/>
            <person name="Melake-Berhan A."/>
            <person name="Jones K.M."/>
            <person name="Redman J."/>
            <person name="Chen G."/>
            <person name="Cahoon E.B."/>
            <person name="Gedil M."/>
            <person name="Stanke M."/>
            <person name="Haas B.J."/>
            <person name="Wortman J.R."/>
            <person name="Fraser-Liggett C.M."/>
            <person name="Ravel J."/>
            <person name="Rabinowicz P.D."/>
        </authorList>
    </citation>
    <scope>NUCLEOTIDE SEQUENCE [LARGE SCALE GENOMIC DNA]</scope>
    <source>
        <strain evidence="4">cv. Hale</strain>
    </source>
</reference>
<feature type="region of interest" description="Disordered" evidence="1">
    <location>
        <begin position="68"/>
        <end position="123"/>
    </location>
</feature>
<dbReference type="InterPro" id="IPR018848">
    <property type="entry name" value="WIYLD_domain"/>
</dbReference>